<dbReference type="RefSeq" id="WP_180098616.1">
    <property type="nucleotide sequence ID" value="NZ_CADIKR010000002.1"/>
</dbReference>
<dbReference type="PROSITE" id="PS50995">
    <property type="entry name" value="HTH_MARR_2"/>
    <property type="match status" value="1"/>
</dbReference>
<dbReference type="InterPro" id="IPR036388">
    <property type="entry name" value="WH-like_DNA-bd_sf"/>
</dbReference>
<dbReference type="SMART" id="SM00347">
    <property type="entry name" value="HTH_MARR"/>
    <property type="match status" value="1"/>
</dbReference>
<protein>
    <recommendedName>
        <fullName evidence="4">HTH marR-type domain-containing protein</fullName>
    </recommendedName>
</protein>
<sequence>MLEPKHHALLEEVSRRRLPSADGVRLCFQVLALASAIDRDCAVRLAPKQLSEAKFVLLFLLQGQPGGLSPHELATRAGVTRATITGLVDGLERDGFVTREGGQADRRTIAVTLTAKGRRIAGRLFKEHATWIGSLFGGLSAAEQGQLGGLLTKVWRGTDAGRVARQDAGL</sequence>
<accession>A0ABM8LCQ1</accession>
<dbReference type="InterPro" id="IPR023187">
    <property type="entry name" value="Tscrpt_reg_MarR-type_CS"/>
</dbReference>
<name>A0ABM8LCQ1_9BURK</name>
<dbReference type="InterPro" id="IPR036390">
    <property type="entry name" value="WH_DNA-bd_sf"/>
</dbReference>
<feature type="domain" description="HTH marR-type" evidence="4">
    <location>
        <begin position="3"/>
        <end position="156"/>
    </location>
</feature>
<evidence type="ECO:0000256" key="2">
    <source>
        <dbReference type="ARBA" id="ARBA00023125"/>
    </source>
</evidence>
<dbReference type="Proteomes" id="UP000507140">
    <property type="component" value="Unassembled WGS sequence"/>
</dbReference>
<dbReference type="InterPro" id="IPR039422">
    <property type="entry name" value="MarR/SlyA-like"/>
</dbReference>
<dbReference type="Pfam" id="PF01047">
    <property type="entry name" value="MarR"/>
    <property type="match status" value="1"/>
</dbReference>
<dbReference type="PANTHER" id="PTHR33164">
    <property type="entry name" value="TRANSCRIPTIONAL REGULATOR, MARR FAMILY"/>
    <property type="match status" value="1"/>
</dbReference>
<evidence type="ECO:0000256" key="1">
    <source>
        <dbReference type="ARBA" id="ARBA00023015"/>
    </source>
</evidence>
<evidence type="ECO:0000313" key="5">
    <source>
        <dbReference type="EMBL" id="CAB3857626.1"/>
    </source>
</evidence>
<keyword evidence="3" id="KW-0804">Transcription</keyword>
<dbReference type="InterPro" id="IPR000835">
    <property type="entry name" value="HTH_MarR-typ"/>
</dbReference>
<dbReference type="PRINTS" id="PR00598">
    <property type="entry name" value="HTHMARR"/>
</dbReference>
<dbReference type="Gene3D" id="1.10.10.10">
    <property type="entry name" value="Winged helix-like DNA-binding domain superfamily/Winged helix DNA-binding domain"/>
    <property type="match status" value="1"/>
</dbReference>
<evidence type="ECO:0000259" key="4">
    <source>
        <dbReference type="PROSITE" id="PS50995"/>
    </source>
</evidence>
<dbReference type="PROSITE" id="PS01117">
    <property type="entry name" value="HTH_MARR_1"/>
    <property type="match status" value="1"/>
</dbReference>
<dbReference type="PANTHER" id="PTHR33164:SF43">
    <property type="entry name" value="HTH-TYPE TRANSCRIPTIONAL REPRESSOR YETL"/>
    <property type="match status" value="1"/>
</dbReference>
<keyword evidence="6" id="KW-1185">Reference proteome</keyword>
<dbReference type="SUPFAM" id="SSF46785">
    <property type="entry name" value="Winged helix' DNA-binding domain"/>
    <property type="match status" value="1"/>
</dbReference>
<evidence type="ECO:0000256" key="3">
    <source>
        <dbReference type="ARBA" id="ARBA00023163"/>
    </source>
</evidence>
<reference evidence="5 6" key="1">
    <citation type="submission" date="2020-04" db="EMBL/GenBank/DDBJ databases">
        <authorList>
            <person name="De Canck E."/>
        </authorList>
    </citation>
    <scope>NUCLEOTIDE SEQUENCE [LARGE SCALE GENOMIC DNA]</scope>
    <source>
        <strain evidence="5 6">LMG 3415</strain>
    </source>
</reference>
<keyword evidence="1" id="KW-0805">Transcription regulation</keyword>
<keyword evidence="2" id="KW-0238">DNA-binding</keyword>
<dbReference type="EMBL" id="CADIKR010000002">
    <property type="protein sequence ID" value="CAB3857626.1"/>
    <property type="molecule type" value="Genomic_DNA"/>
</dbReference>
<gene>
    <name evidence="5" type="ORF">LMG3415_02267</name>
</gene>
<comment type="caution">
    <text evidence="5">The sequence shown here is derived from an EMBL/GenBank/DDBJ whole genome shotgun (WGS) entry which is preliminary data.</text>
</comment>
<proteinExistence type="predicted"/>
<organism evidence="5 6">
    <name type="scientific">Achromobacter mucicolens</name>
    <dbReference type="NCBI Taxonomy" id="1389922"/>
    <lineage>
        <taxon>Bacteria</taxon>
        <taxon>Pseudomonadati</taxon>
        <taxon>Pseudomonadota</taxon>
        <taxon>Betaproteobacteria</taxon>
        <taxon>Burkholderiales</taxon>
        <taxon>Alcaligenaceae</taxon>
        <taxon>Achromobacter</taxon>
    </lineage>
</organism>
<evidence type="ECO:0000313" key="6">
    <source>
        <dbReference type="Proteomes" id="UP000507140"/>
    </source>
</evidence>